<protein>
    <submittedName>
        <fullName evidence="7">28S ribosomal protein S24, mitochondrial</fullName>
    </submittedName>
</protein>
<dbReference type="GO" id="GO:1990904">
    <property type="term" value="C:ribonucleoprotein complex"/>
    <property type="evidence" value="ECO:0007669"/>
    <property type="project" value="UniProtKB-KW"/>
</dbReference>
<dbReference type="PANTHER" id="PTHR21244">
    <property type="entry name" value="MITOCHONDRIAL 28S RIBOSOMAL PROTEIN S24"/>
    <property type="match status" value="1"/>
</dbReference>
<keyword evidence="8" id="KW-1185">Reference proteome</keyword>
<proteinExistence type="inferred from homology"/>
<reference evidence="7 8" key="1">
    <citation type="submission" date="2015-07" db="EMBL/GenBank/DDBJ databases">
        <title>The genome of Habropoda laboriosa.</title>
        <authorList>
            <person name="Pan H."/>
            <person name="Kapheim K."/>
        </authorList>
    </citation>
    <scope>NUCLEOTIDE SEQUENCE [LARGE SCALE GENOMIC DNA]</scope>
    <source>
        <strain evidence="7">0110345459</strain>
    </source>
</reference>
<dbReference type="EMBL" id="KQ414777">
    <property type="protein sequence ID" value="KOC61244.1"/>
    <property type="molecule type" value="Genomic_DNA"/>
</dbReference>
<dbReference type="GO" id="GO:0006412">
    <property type="term" value="P:translation"/>
    <property type="evidence" value="ECO:0007669"/>
    <property type="project" value="TreeGrafter"/>
</dbReference>
<gene>
    <name evidence="7" type="ORF">WH47_06635</name>
</gene>
<dbReference type="STRING" id="597456.A0A0L7QRS0"/>
<dbReference type="Pfam" id="PF14955">
    <property type="entry name" value="MRP-S24"/>
    <property type="match status" value="1"/>
</dbReference>
<sequence>ILINHDVVAKRYLHVSTVLNKTQAARYRPKPRILQPLTYEMANPPHHIAVRKSWNSWNTSNIKDGNRSSETAVEDVFIRNFIKGTWHALFGSEIIIKRQHNLIRIAGIVLRKVPPVKVYFLIGYTEYILSCWLHCPVKMEIVTANQKNDIIYKVI</sequence>
<dbReference type="GO" id="GO:0005840">
    <property type="term" value="C:ribosome"/>
    <property type="evidence" value="ECO:0007669"/>
    <property type="project" value="UniProtKB-KW"/>
</dbReference>
<evidence type="ECO:0000256" key="2">
    <source>
        <dbReference type="ARBA" id="ARBA00010761"/>
    </source>
</evidence>
<evidence type="ECO:0000313" key="8">
    <source>
        <dbReference type="Proteomes" id="UP000053825"/>
    </source>
</evidence>
<dbReference type="PANTHER" id="PTHR21244:SF1">
    <property type="entry name" value="SMALL RIBOSOMAL SUBUNIT PROTEIN US3M"/>
    <property type="match status" value="1"/>
</dbReference>
<dbReference type="OrthoDB" id="5950413at2759"/>
<keyword evidence="6" id="KW-0687">Ribonucleoprotein</keyword>
<dbReference type="AlphaFoldDB" id="A0A0L7QRS0"/>
<evidence type="ECO:0000256" key="3">
    <source>
        <dbReference type="ARBA" id="ARBA00022946"/>
    </source>
</evidence>
<comment type="subcellular location">
    <subcellularLocation>
        <location evidence="1">Mitochondrion</location>
    </subcellularLocation>
</comment>
<dbReference type="GO" id="GO:0005739">
    <property type="term" value="C:mitochondrion"/>
    <property type="evidence" value="ECO:0007669"/>
    <property type="project" value="UniProtKB-SubCell"/>
</dbReference>
<evidence type="ECO:0000256" key="5">
    <source>
        <dbReference type="ARBA" id="ARBA00023128"/>
    </source>
</evidence>
<comment type="similarity">
    <text evidence="2">Belongs to the universal ribosomal protein uS3 family.</text>
</comment>
<keyword evidence="3" id="KW-0809">Transit peptide</keyword>
<dbReference type="InterPro" id="IPR026146">
    <property type="entry name" value="Ribosomal_uS3m"/>
</dbReference>
<dbReference type="Proteomes" id="UP000053825">
    <property type="component" value="Unassembled WGS sequence"/>
</dbReference>
<feature type="non-terminal residue" evidence="7">
    <location>
        <position position="1"/>
    </location>
</feature>
<accession>A0A0L7QRS0</accession>
<evidence type="ECO:0000256" key="4">
    <source>
        <dbReference type="ARBA" id="ARBA00022980"/>
    </source>
</evidence>
<keyword evidence="5" id="KW-0496">Mitochondrion</keyword>
<keyword evidence="4 7" id="KW-0689">Ribosomal protein</keyword>
<organism evidence="7 8">
    <name type="scientific">Habropoda laboriosa</name>
    <dbReference type="NCBI Taxonomy" id="597456"/>
    <lineage>
        <taxon>Eukaryota</taxon>
        <taxon>Metazoa</taxon>
        <taxon>Ecdysozoa</taxon>
        <taxon>Arthropoda</taxon>
        <taxon>Hexapoda</taxon>
        <taxon>Insecta</taxon>
        <taxon>Pterygota</taxon>
        <taxon>Neoptera</taxon>
        <taxon>Endopterygota</taxon>
        <taxon>Hymenoptera</taxon>
        <taxon>Apocrita</taxon>
        <taxon>Aculeata</taxon>
        <taxon>Apoidea</taxon>
        <taxon>Anthophila</taxon>
        <taxon>Apidae</taxon>
        <taxon>Habropoda</taxon>
    </lineage>
</organism>
<evidence type="ECO:0000313" key="7">
    <source>
        <dbReference type="EMBL" id="KOC61244.1"/>
    </source>
</evidence>
<evidence type="ECO:0000256" key="1">
    <source>
        <dbReference type="ARBA" id="ARBA00004173"/>
    </source>
</evidence>
<evidence type="ECO:0000256" key="6">
    <source>
        <dbReference type="ARBA" id="ARBA00023274"/>
    </source>
</evidence>
<name>A0A0L7QRS0_9HYME</name>